<keyword evidence="16" id="KW-1185">Reference proteome</keyword>
<dbReference type="SUPFAM" id="SSF102114">
    <property type="entry name" value="Radical SAM enzymes"/>
    <property type="match status" value="1"/>
</dbReference>
<keyword evidence="9" id="KW-0819">tRNA processing</keyword>
<evidence type="ECO:0000259" key="13">
    <source>
        <dbReference type="PROSITE" id="PS51918"/>
    </source>
</evidence>
<protein>
    <submittedName>
        <fullName evidence="15">Ribosomal RNA methyltransferase RlmN</fullName>
    </submittedName>
</protein>
<accession>A0A5B8MCD0</accession>
<dbReference type="PROSITE" id="PS51918">
    <property type="entry name" value="RADICAL_SAM"/>
    <property type="match status" value="1"/>
</dbReference>
<reference evidence="14" key="2">
    <citation type="submission" date="2021-01" db="EMBL/GenBank/DDBJ databases">
        <authorList>
            <person name="Corre E."/>
            <person name="Pelletier E."/>
            <person name="Niang G."/>
            <person name="Scheremetjew M."/>
            <person name="Finn R."/>
            <person name="Kale V."/>
            <person name="Holt S."/>
            <person name="Cochrane G."/>
            <person name="Meng A."/>
            <person name="Brown T."/>
            <person name="Cohen L."/>
        </authorList>
    </citation>
    <scope>NUCLEOTIDE SEQUENCE</scope>
    <source>
        <strain evidence="14">CCMP1205</strain>
    </source>
</reference>
<evidence type="ECO:0000313" key="15">
    <source>
        <dbReference type="EMBL" id="QDZ17771.1"/>
    </source>
</evidence>
<evidence type="ECO:0000256" key="5">
    <source>
        <dbReference type="ARBA" id="ARBA00022552"/>
    </source>
</evidence>
<dbReference type="GO" id="GO:0051539">
    <property type="term" value="F:4 iron, 4 sulfur cluster binding"/>
    <property type="evidence" value="ECO:0007669"/>
    <property type="project" value="UniProtKB-KW"/>
</dbReference>
<keyword evidence="6 15" id="KW-0489">Methyltransferase</keyword>
<organism evidence="15 16">
    <name type="scientific">Chloropicon primus</name>
    <dbReference type="NCBI Taxonomy" id="1764295"/>
    <lineage>
        <taxon>Eukaryota</taxon>
        <taxon>Viridiplantae</taxon>
        <taxon>Chlorophyta</taxon>
        <taxon>Chloropicophyceae</taxon>
        <taxon>Chloropicales</taxon>
        <taxon>Chloropicaceae</taxon>
        <taxon>Chloropicon</taxon>
    </lineage>
</organism>
<dbReference type="InterPro" id="IPR027492">
    <property type="entry name" value="RNA_MTrfase_RlmN"/>
</dbReference>
<comment type="cofactor">
    <cofactor evidence="1">
        <name>[4Fe-4S] cluster</name>
        <dbReference type="ChEBI" id="CHEBI:49883"/>
    </cofactor>
</comment>
<evidence type="ECO:0000256" key="6">
    <source>
        <dbReference type="ARBA" id="ARBA00022603"/>
    </source>
</evidence>
<keyword evidence="3" id="KW-0004">4Fe-4S</keyword>
<reference evidence="15 16" key="1">
    <citation type="submission" date="2018-07" db="EMBL/GenBank/DDBJ databases">
        <title>The complete nuclear genome of the prasinophyte Chloropicon primus (CCMP1205).</title>
        <authorList>
            <person name="Pombert J.-F."/>
            <person name="Otis C."/>
            <person name="Turmel M."/>
            <person name="Lemieux C."/>
        </authorList>
    </citation>
    <scope>NUCLEOTIDE SEQUENCE [LARGE SCALE GENOMIC DNA]</scope>
    <source>
        <strain evidence="15 16">CCMP1205</strain>
    </source>
</reference>
<evidence type="ECO:0000256" key="9">
    <source>
        <dbReference type="ARBA" id="ARBA00022694"/>
    </source>
</evidence>
<dbReference type="SFLD" id="SFLDG01062">
    <property type="entry name" value="methyltransferase_(Class_A)"/>
    <property type="match status" value="1"/>
</dbReference>
<keyword evidence="12" id="KW-0411">Iron-sulfur</keyword>
<evidence type="ECO:0000256" key="12">
    <source>
        <dbReference type="ARBA" id="ARBA00023014"/>
    </source>
</evidence>
<gene>
    <name evidence="15" type="ORF">A3770_01p02890</name>
    <name evidence="14" type="ORF">CPRI1469_LOCUS1936</name>
</gene>
<evidence type="ECO:0000256" key="4">
    <source>
        <dbReference type="ARBA" id="ARBA00022490"/>
    </source>
</evidence>
<dbReference type="InterPro" id="IPR007197">
    <property type="entry name" value="rSAM"/>
</dbReference>
<dbReference type="Proteomes" id="UP000316726">
    <property type="component" value="Chromosome 1"/>
</dbReference>
<keyword evidence="11" id="KW-0408">Iron</keyword>
<keyword evidence="4" id="KW-0963">Cytoplasm</keyword>
<keyword evidence="7 15" id="KW-0808">Transferase</keyword>
<dbReference type="InterPro" id="IPR058240">
    <property type="entry name" value="rSAM_sf"/>
</dbReference>
<dbReference type="PANTHER" id="PTHR30544:SF5">
    <property type="entry name" value="RADICAL SAM CORE DOMAIN-CONTAINING PROTEIN"/>
    <property type="match status" value="1"/>
</dbReference>
<name>A0A5B8MCD0_9CHLO</name>
<dbReference type="STRING" id="1764295.A0A5B8MCD0"/>
<dbReference type="InterPro" id="IPR013785">
    <property type="entry name" value="Aldolase_TIM"/>
</dbReference>
<dbReference type="PANTHER" id="PTHR30544">
    <property type="entry name" value="23S RRNA METHYLTRANSFERASE"/>
    <property type="match status" value="1"/>
</dbReference>
<dbReference type="AlphaFoldDB" id="A0A5B8MCD0"/>
<dbReference type="EMBL" id="CP031034">
    <property type="protein sequence ID" value="QDZ17771.1"/>
    <property type="molecule type" value="Genomic_DNA"/>
</dbReference>
<evidence type="ECO:0000256" key="1">
    <source>
        <dbReference type="ARBA" id="ARBA00001966"/>
    </source>
</evidence>
<dbReference type="SFLD" id="SFLDF00275">
    <property type="entry name" value="adenosine_C2_methyltransferase"/>
    <property type="match status" value="1"/>
</dbReference>
<keyword evidence="10" id="KW-0479">Metal-binding</keyword>
<evidence type="ECO:0000256" key="3">
    <source>
        <dbReference type="ARBA" id="ARBA00022485"/>
    </source>
</evidence>
<dbReference type="InterPro" id="IPR048641">
    <property type="entry name" value="RlmN_N"/>
</dbReference>
<dbReference type="InterPro" id="IPR004383">
    <property type="entry name" value="rRNA_lsu_MTrfase_RlmN/Cfr"/>
</dbReference>
<evidence type="ECO:0000256" key="8">
    <source>
        <dbReference type="ARBA" id="ARBA00022691"/>
    </source>
</evidence>
<dbReference type="SFLD" id="SFLDS00029">
    <property type="entry name" value="Radical_SAM"/>
    <property type="match status" value="1"/>
</dbReference>
<evidence type="ECO:0000313" key="16">
    <source>
        <dbReference type="Proteomes" id="UP000316726"/>
    </source>
</evidence>
<dbReference type="OrthoDB" id="496065at2759"/>
<dbReference type="Pfam" id="PF21016">
    <property type="entry name" value="RlmN_N"/>
    <property type="match status" value="1"/>
</dbReference>
<dbReference type="InterPro" id="IPR040072">
    <property type="entry name" value="Methyltransferase_A"/>
</dbReference>
<dbReference type="GO" id="GO:0008173">
    <property type="term" value="F:RNA methyltransferase activity"/>
    <property type="evidence" value="ECO:0007669"/>
    <property type="project" value="InterPro"/>
</dbReference>
<sequence length="400" mass="44535">MNCSKVAMRVCGPVLGRRMMASTRAKVAVTSQRALVKEMNELTLLGKSVNELEKIAEDVLGEKKFRGKQIYQHLVRGVEHIDDMTSLSKDFRSRLKDEGYVVGRSRVHSKKVSKDGTTKLLLELSDGQIVECVGIPVDDANKDRLTVCVSSQVGCAMACTFCATGKMGFSRDLTAGEIVDQVFHIQECFEGQRVSNIVYMGMGEPMMNLSNVVASEQFLNKGLAVGARHITISTVGVPNTIRRLAEHKLQIILAISLHAPNQKLREELIPTAKAYPLHEIMKDCVHYFNETGRRISFEYILIADKNDSLDDAKELAELLQSHGNEMMQSHVNLIPWNAIDDSDFKRPSRNRVMAFMRALKRAGVNSVSVRRARGSEEGAACGQLRNNLKKTELQKKLSVS</sequence>
<evidence type="ECO:0000256" key="10">
    <source>
        <dbReference type="ARBA" id="ARBA00022723"/>
    </source>
</evidence>
<dbReference type="CDD" id="cd01335">
    <property type="entry name" value="Radical_SAM"/>
    <property type="match status" value="1"/>
</dbReference>
<dbReference type="GO" id="GO:0070475">
    <property type="term" value="P:rRNA base methylation"/>
    <property type="evidence" value="ECO:0007669"/>
    <property type="project" value="InterPro"/>
</dbReference>
<dbReference type="Pfam" id="PF04055">
    <property type="entry name" value="Radical_SAM"/>
    <property type="match status" value="1"/>
</dbReference>
<dbReference type="Gene3D" id="3.20.20.70">
    <property type="entry name" value="Aldolase class I"/>
    <property type="match status" value="1"/>
</dbReference>
<dbReference type="NCBIfam" id="TIGR00048">
    <property type="entry name" value="rRNA_mod_RlmN"/>
    <property type="match status" value="1"/>
</dbReference>
<evidence type="ECO:0000256" key="7">
    <source>
        <dbReference type="ARBA" id="ARBA00022679"/>
    </source>
</evidence>
<comment type="subcellular location">
    <subcellularLocation>
        <location evidence="2">Cytoplasm</location>
    </subcellularLocation>
</comment>
<keyword evidence="5" id="KW-0698">rRNA processing</keyword>
<evidence type="ECO:0000256" key="2">
    <source>
        <dbReference type="ARBA" id="ARBA00004496"/>
    </source>
</evidence>
<dbReference type="GO" id="GO:0005737">
    <property type="term" value="C:cytoplasm"/>
    <property type="evidence" value="ECO:0007669"/>
    <property type="project" value="UniProtKB-SubCell"/>
</dbReference>
<dbReference type="HAMAP" id="MF_01849">
    <property type="entry name" value="RNA_methyltr_RlmN"/>
    <property type="match status" value="1"/>
</dbReference>
<dbReference type="FunFam" id="3.20.20.70:FF:000014">
    <property type="entry name" value="Probable dual-specificity RNA methyltransferase RlmN"/>
    <property type="match status" value="1"/>
</dbReference>
<evidence type="ECO:0000256" key="11">
    <source>
        <dbReference type="ARBA" id="ARBA00023004"/>
    </source>
</evidence>
<dbReference type="GO" id="GO:0030488">
    <property type="term" value="P:tRNA methylation"/>
    <property type="evidence" value="ECO:0007669"/>
    <property type="project" value="InterPro"/>
</dbReference>
<evidence type="ECO:0000313" key="14">
    <source>
        <dbReference type="EMBL" id="CAD9713087.1"/>
    </source>
</evidence>
<dbReference type="PIRSF" id="PIRSF006004">
    <property type="entry name" value="CHP00048"/>
    <property type="match status" value="1"/>
</dbReference>
<dbReference type="Gene3D" id="1.10.150.530">
    <property type="match status" value="1"/>
</dbReference>
<dbReference type="GO" id="GO:0046872">
    <property type="term" value="F:metal ion binding"/>
    <property type="evidence" value="ECO:0007669"/>
    <property type="project" value="UniProtKB-KW"/>
</dbReference>
<keyword evidence="8" id="KW-0949">S-adenosyl-L-methionine</keyword>
<dbReference type="EMBL" id="HBHL01003110">
    <property type="protein sequence ID" value="CAD9713087.1"/>
    <property type="molecule type" value="Transcribed_RNA"/>
</dbReference>
<proteinExistence type="inferred from homology"/>
<feature type="domain" description="Radical SAM core" evidence="13">
    <location>
        <begin position="141"/>
        <end position="376"/>
    </location>
</feature>